<feature type="non-terminal residue" evidence="5">
    <location>
        <position position="1"/>
    </location>
</feature>
<dbReference type="AlphaFoldDB" id="A0A9D2APH6"/>
<comment type="caution">
    <text evidence="5">The sequence shown here is derived from an EMBL/GenBank/DDBJ whole genome shotgun (WGS) entry which is preliminary data.</text>
</comment>
<name>A0A9D2APH6_9FIRM</name>
<dbReference type="InterPro" id="IPR013780">
    <property type="entry name" value="Glyco_hydro_b"/>
</dbReference>
<dbReference type="SUPFAM" id="SSF51445">
    <property type="entry name" value="(Trans)glycosidases"/>
    <property type="match status" value="1"/>
</dbReference>
<dbReference type="PANTHER" id="PTHR43863:SF2">
    <property type="entry name" value="MALTASE-GLUCOAMYLASE"/>
    <property type="match status" value="1"/>
</dbReference>
<dbReference type="PANTHER" id="PTHR43863">
    <property type="entry name" value="HYDROLASE, PUTATIVE (AFU_ORTHOLOGUE AFUA_1G03140)-RELATED"/>
    <property type="match status" value="1"/>
</dbReference>
<sequence length="268" mass="30942">YFRGADMEVGNIYPREYARMAYEGMEKEGQKNILNLLRCAWAGSQRYGTLVWSGDIDSSFRSLRNQLAAGLNMGISGIPWWTTDIGGFHGGNIHDPKFHELLVRWFEFGAFCPVMRLHGFREPFKAPLGTTGGGKHNSGAENEVWSYGEEVYKICEKYIHLRERMRPYVRQIMEEAHEKGTPPMRPLFYDFPEDKKAWEIEDEYMFGPDLLVAPVLYEDQRERTLYLPEGLWRNINDGEEYQGGREITVDAPLDQLPVFAKAGKQTEL</sequence>
<proteinExistence type="inferred from homology"/>
<dbReference type="Gene3D" id="3.20.20.80">
    <property type="entry name" value="Glycosidases"/>
    <property type="match status" value="1"/>
</dbReference>
<evidence type="ECO:0000256" key="2">
    <source>
        <dbReference type="RuleBase" id="RU361185"/>
    </source>
</evidence>
<keyword evidence="2" id="KW-0326">Glycosidase</keyword>
<dbReference type="InterPro" id="IPR000322">
    <property type="entry name" value="Glyco_hydro_31_TIM"/>
</dbReference>
<reference evidence="5" key="2">
    <citation type="submission" date="2021-04" db="EMBL/GenBank/DDBJ databases">
        <authorList>
            <person name="Gilroy R."/>
        </authorList>
    </citation>
    <scope>NUCLEOTIDE SEQUENCE</scope>
    <source>
        <strain evidence="5">ChiHjej12B11-1927</strain>
    </source>
</reference>
<evidence type="ECO:0000313" key="5">
    <source>
        <dbReference type="EMBL" id="HIX38932.1"/>
    </source>
</evidence>
<reference evidence="5" key="1">
    <citation type="journal article" date="2021" name="PeerJ">
        <title>Extensive microbial diversity within the chicken gut microbiome revealed by metagenomics and culture.</title>
        <authorList>
            <person name="Gilroy R."/>
            <person name="Ravi A."/>
            <person name="Getino M."/>
            <person name="Pursley I."/>
            <person name="Horton D.L."/>
            <person name="Alikhan N.F."/>
            <person name="Baker D."/>
            <person name="Gharbi K."/>
            <person name="Hall N."/>
            <person name="Watson M."/>
            <person name="Adriaenssens E.M."/>
            <person name="Foster-Nyarko E."/>
            <person name="Jarju S."/>
            <person name="Secka A."/>
            <person name="Antonio M."/>
            <person name="Oren A."/>
            <person name="Chaudhuri R.R."/>
            <person name="La Ragione R."/>
            <person name="Hildebrand F."/>
            <person name="Pallen M.J."/>
        </authorList>
    </citation>
    <scope>NUCLEOTIDE SEQUENCE</scope>
    <source>
        <strain evidence="5">ChiHjej12B11-1927</strain>
    </source>
</reference>
<dbReference type="InterPro" id="IPR017853">
    <property type="entry name" value="GH"/>
</dbReference>
<dbReference type="GO" id="GO:0004553">
    <property type="term" value="F:hydrolase activity, hydrolyzing O-glycosyl compounds"/>
    <property type="evidence" value="ECO:0007669"/>
    <property type="project" value="InterPro"/>
</dbReference>
<comment type="similarity">
    <text evidence="1 2">Belongs to the glycosyl hydrolase 31 family.</text>
</comment>
<dbReference type="InterPro" id="IPR048395">
    <property type="entry name" value="Glyco_hydro_31_C"/>
</dbReference>
<accession>A0A9D2APH6</accession>
<evidence type="ECO:0000259" key="4">
    <source>
        <dbReference type="Pfam" id="PF21365"/>
    </source>
</evidence>
<dbReference type="EMBL" id="DXFG01000320">
    <property type="protein sequence ID" value="HIX38932.1"/>
    <property type="molecule type" value="Genomic_DNA"/>
</dbReference>
<dbReference type="Pfam" id="PF21365">
    <property type="entry name" value="Glyco_hydro_31_3rd"/>
    <property type="match status" value="1"/>
</dbReference>
<evidence type="ECO:0000259" key="3">
    <source>
        <dbReference type="Pfam" id="PF01055"/>
    </source>
</evidence>
<feature type="domain" description="Glycosyl hydrolase family 31 C-terminal" evidence="4">
    <location>
        <begin position="180"/>
        <end position="263"/>
    </location>
</feature>
<dbReference type="GO" id="GO:0005975">
    <property type="term" value="P:carbohydrate metabolic process"/>
    <property type="evidence" value="ECO:0007669"/>
    <property type="project" value="InterPro"/>
</dbReference>
<dbReference type="Gene3D" id="2.60.40.1180">
    <property type="entry name" value="Golgi alpha-mannosidase II"/>
    <property type="match status" value="1"/>
</dbReference>
<evidence type="ECO:0000313" key="6">
    <source>
        <dbReference type="Proteomes" id="UP000824230"/>
    </source>
</evidence>
<evidence type="ECO:0000256" key="1">
    <source>
        <dbReference type="ARBA" id="ARBA00007806"/>
    </source>
</evidence>
<dbReference type="SUPFAM" id="SSF51011">
    <property type="entry name" value="Glycosyl hydrolase domain"/>
    <property type="match status" value="1"/>
</dbReference>
<feature type="domain" description="Glycoside hydrolase family 31 TIM barrel" evidence="3">
    <location>
        <begin position="7"/>
        <end position="169"/>
    </location>
</feature>
<keyword evidence="2" id="KW-0378">Hydrolase</keyword>
<organism evidence="5 6">
    <name type="scientific">Candidatus Blautia pullistercoris</name>
    <dbReference type="NCBI Taxonomy" id="2838499"/>
    <lineage>
        <taxon>Bacteria</taxon>
        <taxon>Bacillati</taxon>
        <taxon>Bacillota</taxon>
        <taxon>Clostridia</taxon>
        <taxon>Lachnospirales</taxon>
        <taxon>Lachnospiraceae</taxon>
        <taxon>Blautia</taxon>
    </lineage>
</organism>
<protein>
    <submittedName>
        <fullName evidence="5">Family 31 glucosidase</fullName>
    </submittedName>
</protein>
<gene>
    <name evidence="5" type="ORF">H9738_13870</name>
</gene>
<dbReference type="Pfam" id="PF01055">
    <property type="entry name" value="Glyco_hydro_31_2nd"/>
    <property type="match status" value="1"/>
</dbReference>
<dbReference type="InterPro" id="IPR051816">
    <property type="entry name" value="Glycosyl_Hydrolase_31"/>
</dbReference>
<dbReference type="Proteomes" id="UP000824230">
    <property type="component" value="Unassembled WGS sequence"/>
</dbReference>